<dbReference type="AlphaFoldDB" id="A0A5A9XJ57"/>
<sequence>MGAFDIVLMIAILAGAAWLLYSSLWKKKGHCPGCDGGSCGGK</sequence>
<keyword evidence="1" id="KW-0472">Membrane</keyword>
<name>A0A5A9XJ57_9BACT</name>
<keyword evidence="1" id="KW-0812">Transmembrane</keyword>
<evidence type="ECO:0000313" key="2">
    <source>
        <dbReference type="EMBL" id="KAA0892129.1"/>
    </source>
</evidence>
<comment type="caution">
    <text evidence="2">The sequence shown here is derived from an EMBL/GenBank/DDBJ whole genome shotgun (WGS) entry which is preliminary data.</text>
</comment>
<feature type="transmembrane region" description="Helical" evidence="1">
    <location>
        <begin position="6"/>
        <end position="24"/>
    </location>
</feature>
<dbReference type="Pfam" id="PF12669">
    <property type="entry name" value="FeoB_associated"/>
    <property type="match status" value="1"/>
</dbReference>
<reference evidence="2 3" key="1">
    <citation type="submission" date="2019-04" db="EMBL/GenBank/DDBJ databases">
        <title>Geobacter ruber sp. nov., ferric-reducing bacteria isolated from paddy soil.</title>
        <authorList>
            <person name="Xu Z."/>
            <person name="Masuda Y."/>
            <person name="Itoh H."/>
            <person name="Senoo K."/>
        </authorList>
    </citation>
    <scope>NUCLEOTIDE SEQUENCE [LARGE SCALE GENOMIC DNA]</scope>
    <source>
        <strain evidence="2 3">Red88</strain>
    </source>
</reference>
<protein>
    <submittedName>
        <fullName evidence="2">FeoB-associated Cys-rich membrane protein</fullName>
    </submittedName>
</protein>
<dbReference type="EMBL" id="SRSD01000004">
    <property type="protein sequence ID" value="KAA0892129.1"/>
    <property type="molecule type" value="Genomic_DNA"/>
</dbReference>
<dbReference type="Proteomes" id="UP000324298">
    <property type="component" value="Unassembled WGS sequence"/>
</dbReference>
<organism evidence="2 3">
    <name type="scientific">Oryzomonas rubra</name>
    <dbReference type="NCBI Taxonomy" id="2509454"/>
    <lineage>
        <taxon>Bacteria</taxon>
        <taxon>Pseudomonadati</taxon>
        <taxon>Thermodesulfobacteriota</taxon>
        <taxon>Desulfuromonadia</taxon>
        <taxon>Geobacterales</taxon>
        <taxon>Geobacteraceae</taxon>
        <taxon>Oryzomonas</taxon>
    </lineage>
</organism>
<proteinExistence type="predicted"/>
<keyword evidence="3" id="KW-1185">Reference proteome</keyword>
<gene>
    <name evidence="2" type="ORF">ET418_07945</name>
</gene>
<dbReference type="RefSeq" id="WP_149307067.1">
    <property type="nucleotide sequence ID" value="NZ_SRSD01000004.1"/>
</dbReference>
<keyword evidence="1" id="KW-1133">Transmembrane helix</keyword>
<accession>A0A5A9XJ57</accession>
<evidence type="ECO:0000313" key="3">
    <source>
        <dbReference type="Proteomes" id="UP000324298"/>
    </source>
</evidence>
<dbReference type="OrthoDB" id="5398582at2"/>
<evidence type="ECO:0000256" key="1">
    <source>
        <dbReference type="SAM" id="Phobius"/>
    </source>
</evidence>